<dbReference type="InterPro" id="IPR011701">
    <property type="entry name" value="MFS"/>
</dbReference>
<dbReference type="KEGG" id="minf:MESINF_0183"/>
<feature type="transmembrane region" description="Helical" evidence="6">
    <location>
        <begin position="359"/>
        <end position="378"/>
    </location>
</feature>
<gene>
    <name evidence="8" type="ORF">MESINF_0183</name>
</gene>
<feature type="transmembrane region" description="Helical" evidence="6">
    <location>
        <begin position="46"/>
        <end position="67"/>
    </location>
</feature>
<proteinExistence type="predicted"/>
<dbReference type="GO" id="GO:0022857">
    <property type="term" value="F:transmembrane transporter activity"/>
    <property type="evidence" value="ECO:0007669"/>
    <property type="project" value="InterPro"/>
</dbReference>
<evidence type="ECO:0000313" key="9">
    <source>
        <dbReference type="Proteomes" id="UP000250796"/>
    </source>
</evidence>
<keyword evidence="2" id="KW-0813">Transport</keyword>
<dbReference type="Proteomes" id="UP000250796">
    <property type="component" value="Chromosome MESINF"/>
</dbReference>
<feature type="transmembrane region" description="Helical" evidence="6">
    <location>
        <begin position="161"/>
        <end position="182"/>
    </location>
</feature>
<dbReference type="AlphaFoldDB" id="A0A7Z7LCR3"/>
<dbReference type="PANTHER" id="PTHR23505">
    <property type="entry name" value="SPINSTER"/>
    <property type="match status" value="1"/>
</dbReference>
<evidence type="ECO:0000256" key="4">
    <source>
        <dbReference type="ARBA" id="ARBA00022989"/>
    </source>
</evidence>
<feature type="transmembrane region" description="Helical" evidence="6">
    <location>
        <begin position="224"/>
        <end position="244"/>
    </location>
</feature>
<dbReference type="RefSeq" id="WP_169698081.1">
    <property type="nucleotide sequence ID" value="NZ_LS974202.1"/>
</dbReference>
<dbReference type="PROSITE" id="PS50850">
    <property type="entry name" value="MFS"/>
    <property type="match status" value="1"/>
</dbReference>
<feature type="domain" description="Major facilitator superfamily (MFS) profile" evidence="7">
    <location>
        <begin position="9"/>
        <end position="417"/>
    </location>
</feature>
<evidence type="ECO:0000259" key="7">
    <source>
        <dbReference type="PROSITE" id="PS50850"/>
    </source>
</evidence>
<keyword evidence="9" id="KW-1185">Reference proteome</keyword>
<evidence type="ECO:0000256" key="1">
    <source>
        <dbReference type="ARBA" id="ARBA00004141"/>
    </source>
</evidence>
<organism evidence="8 9">
    <name type="scientific">Mesotoga infera</name>
    <dbReference type="NCBI Taxonomy" id="1236046"/>
    <lineage>
        <taxon>Bacteria</taxon>
        <taxon>Thermotogati</taxon>
        <taxon>Thermotogota</taxon>
        <taxon>Thermotogae</taxon>
        <taxon>Kosmotogales</taxon>
        <taxon>Kosmotogaceae</taxon>
        <taxon>Mesotoga</taxon>
    </lineage>
</organism>
<feature type="transmembrane region" description="Helical" evidence="6">
    <location>
        <begin position="390"/>
        <end position="413"/>
    </location>
</feature>
<dbReference type="InterPro" id="IPR036259">
    <property type="entry name" value="MFS_trans_sf"/>
</dbReference>
<dbReference type="InterPro" id="IPR020846">
    <property type="entry name" value="MFS_dom"/>
</dbReference>
<keyword evidence="4 6" id="KW-1133">Transmembrane helix</keyword>
<accession>A0A7Z7LCR3</accession>
<dbReference type="EMBL" id="LS974202">
    <property type="protein sequence ID" value="SSC11632.1"/>
    <property type="molecule type" value="Genomic_DNA"/>
</dbReference>
<feature type="transmembrane region" description="Helical" evidence="6">
    <location>
        <begin position="292"/>
        <end position="313"/>
    </location>
</feature>
<comment type="subcellular location">
    <subcellularLocation>
        <location evidence="1">Membrane</location>
        <topology evidence="1">Multi-pass membrane protein</topology>
    </subcellularLocation>
</comment>
<evidence type="ECO:0000256" key="5">
    <source>
        <dbReference type="ARBA" id="ARBA00023136"/>
    </source>
</evidence>
<reference evidence="8 9" key="1">
    <citation type="submission" date="2017-01" db="EMBL/GenBank/DDBJ databases">
        <authorList>
            <person name="Erauso G."/>
        </authorList>
    </citation>
    <scope>NUCLEOTIDE SEQUENCE [LARGE SCALE GENOMIC DNA]</scope>
    <source>
        <strain evidence="8">MESINF1</strain>
    </source>
</reference>
<dbReference type="Pfam" id="PF07690">
    <property type="entry name" value="MFS_1"/>
    <property type="match status" value="1"/>
</dbReference>
<feature type="transmembrane region" description="Helical" evidence="6">
    <location>
        <begin position="259"/>
        <end position="285"/>
    </location>
</feature>
<evidence type="ECO:0000313" key="8">
    <source>
        <dbReference type="EMBL" id="SSC11632.1"/>
    </source>
</evidence>
<feature type="transmembrane region" description="Helical" evidence="6">
    <location>
        <begin position="133"/>
        <end position="155"/>
    </location>
</feature>
<dbReference type="Gene3D" id="1.20.1250.20">
    <property type="entry name" value="MFS general substrate transporter like domains"/>
    <property type="match status" value="1"/>
</dbReference>
<feature type="transmembrane region" description="Helical" evidence="6">
    <location>
        <begin position="74"/>
        <end position="93"/>
    </location>
</feature>
<feature type="transmembrane region" description="Helical" evidence="6">
    <location>
        <begin position="99"/>
        <end position="121"/>
    </location>
</feature>
<evidence type="ECO:0000256" key="2">
    <source>
        <dbReference type="ARBA" id="ARBA00022448"/>
    </source>
</evidence>
<feature type="transmembrane region" description="Helical" evidence="6">
    <location>
        <begin position="319"/>
        <end position="338"/>
    </location>
</feature>
<keyword evidence="3 6" id="KW-0812">Transmembrane</keyword>
<evidence type="ECO:0000256" key="3">
    <source>
        <dbReference type="ARBA" id="ARBA00022692"/>
    </source>
</evidence>
<dbReference type="SUPFAM" id="SSF103473">
    <property type="entry name" value="MFS general substrate transporter"/>
    <property type="match status" value="1"/>
</dbReference>
<dbReference type="GO" id="GO:0016020">
    <property type="term" value="C:membrane"/>
    <property type="evidence" value="ECO:0007669"/>
    <property type="project" value="UniProtKB-SubCell"/>
</dbReference>
<evidence type="ECO:0000256" key="6">
    <source>
        <dbReference type="SAM" id="Phobius"/>
    </source>
</evidence>
<name>A0A7Z7LCR3_9BACT</name>
<sequence>MKKSRARIVLFLMLFMMVFLNADQMVMSPNIGEIEAEFAITKADIGLIQGSFTIVGALVSLAWGFLADKYNRKLLLLLSVLVGEIPCFLSAFVQSFPQLFITRALTGIGVGALFPVVFSFAGDTFKESHRPKVNAFLSTAISLGAIVGMVIAGFTGSTLGWRIPFIIVSLPNIFLALAFYFLAEEPRRGAAEVAVGDLVDKGYSYTGRVKLSDYLNLFRVRTNLVLFIQGILGTIPWGAIPYYLVNYFETYKNLSKESATLIFIFFGVGNVLGIFLGGLLGGLLYKRKPSYMPLFSGGMTIAGTFVALGALNFPPVEGTGGFFTLGILGMVAAATASMTGPNMKTMLMNVNEPESRGRIFSVFNLTDSLGTGFGQFFAGTLATAVGSLGVAMNASALFWLPCGLVLLVAALTFPRDIARLHTRMQEVAKTMESCK</sequence>
<protein>
    <submittedName>
        <fullName evidence="8">Arabinose efflux permease family protein</fullName>
    </submittedName>
</protein>
<dbReference type="PANTHER" id="PTHR23505:SF79">
    <property type="entry name" value="PROTEIN SPINSTER"/>
    <property type="match status" value="1"/>
</dbReference>
<keyword evidence="5 6" id="KW-0472">Membrane</keyword>
<dbReference type="InterPro" id="IPR044770">
    <property type="entry name" value="MFS_spinster-like"/>
</dbReference>